<dbReference type="Proteomes" id="UP001606302">
    <property type="component" value="Unassembled WGS sequence"/>
</dbReference>
<comment type="caution">
    <text evidence="3">The sequence shown here is derived from an EMBL/GenBank/DDBJ whole genome shotgun (WGS) entry which is preliminary data.</text>
</comment>
<name>A0ABW7GJM6_9BURK</name>
<reference evidence="3 4" key="1">
    <citation type="submission" date="2024-08" db="EMBL/GenBank/DDBJ databases">
        <authorList>
            <person name="Lu H."/>
        </authorList>
    </citation>
    <scope>NUCLEOTIDE SEQUENCE [LARGE SCALE GENOMIC DNA]</scope>
    <source>
        <strain evidence="3 4">DXS20W</strain>
    </source>
</reference>
<proteinExistence type="predicted"/>
<feature type="domain" description="Cache 3/Cache 2 fusion" evidence="2">
    <location>
        <begin position="51"/>
        <end position="166"/>
    </location>
</feature>
<gene>
    <name evidence="3" type="ORF">ACG04Q_10700</name>
</gene>
<dbReference type="SUPFAM" id="SSF103190">
    <property type="entry name" value="Sensory domain-like"/>
    <property type="match status" value="1"/>
</dbReference>
<organism evidence="3 4">
    <name type="scientific">Pelomonas lactea</name>
    <dbReference type="NCBI Taxonomy" id="3299030"/>
    <lineage>
        <taxon>Bacteria</taxon>
        <taxon>Pseudomonadati</taxon>
        <taxon>Pseudomonadota</taxon>
        <taxon>Betaproteobacteria</taxon>
        <taxon>Burkholderiales</taxon>
        <taxon>Sphaerotilaceae</taxon>
        <taxon>Roseateles</taxon>
    </lineage>
</organism>
<dbReference type="RefSeq" id="WP_394510909.1">
    <property type="nucleotide sequence ID" value="NZ_JBIGHX010000003.1"/>
</dbReference>
<keyword evidence="4" id="KW-1185">Reference proteome</keyword>
<feature type="chain" id="PRO_5045301563" evidence="1">
    <location>
        <begin position="26"/>
        <end position="167"/>
    </location>
</feature>
<keyword evidence="1" id="KW-0732">Signal</keyword>
<dbReference type="EMBL" id="JBIGHX010000003">
    <property type="protein sequence ID" value="MFG6462039.1"/>
    <property type="molecule type" value="Genomic_DNA"/>
</dbReference>
<feature type="signal peptide" evidence="1">
    <location>
        <begin position="1"/>
        <end position="25"/>
    </location>
</feature>
<evidence type="ECO:0000259" key="2">
    <source>
        <dbReference type="Pfam" id="PF17201"/>
    </source>
</evidence>
<dbReference type="InterPro" id="IPR033462">
    <property type="entry name" value="Cache_3-Cache_2"/>
</dbReference>
<accession>A0ABW7GJM6</accession>
<evidence type="ECO:0000256" key="1">
    <source>
        <dbReference type="SAM" id="SignalP"/>
    </source>
</evidence>
<protein>
    <submittedName>
        <fullName evidence="3">Cache 3/Cache 2 fusion domain-containing protein</fullName>
    </submittedName>
</protein>
<dbReference type="Pfam" id="PF17201">
    <property type="entry name" value="Cache_3-Cache_2"/>
    <property type="match status" value="1"/>
</dbReference>
<sequence length="167" mass="17789">MSKISTRSFLMVAFCAAVMPLAAHANDPKATIAELDARLTKLGPPKIQGMEKAGDKEAPGLYFGSRKLNNNYDIVDDVKKKFGATATIFVKQGDEFVRVSTNVLTPEGKRGVGTNLARAKAYEAVSKGQSFCGDVDVLGTAFSACYNPVKDDKGSVIGVTYVGFKKG</sequence>
<dbReference type="InterPro" id="IPR029151">
    <property type="entry name" value="Sensor-like_sf"/>
</dbReference>
<evidence type="ECO:0000313" key="3">
    <source>
        <dbReference type="EMBL" id="MFG6462039.1"/>
    </source>
</evidence>
<evidence type="ECO:0000313" key="4">
    <source>
        <dbReference type="Proteomes" id="UP001606302"/>
    </source>
</evidence>